<dbReference type="InterPro" id="IPR024535">
    <property type="entry name" value="RHGA/B-epi-like_pectate_lyase"/>
</dbReference>
<dbReference type="InterPro" id="IPR012334">
    <property type="entry name" value="Pectin_lyas_fold"/>
</dbReference>
<feature type="domain" description="Rhamnogalacturonase A/B/Epimerase-like pectate lyase" evidence="1">
    <location>
        <begin position="189"/>
        <end position="243"/>
    </location>
</feature>
<dbReference type="SUPFAM" id="SSF51126">
    <property type="entry name" value="Pectin lyase-like"/>
    <property type="match status" value="1"/>
</dbReference>
<dbReference type="Gene3D" id="2.160.20.10">
    <property type="entry name" value="Single-stranded right-handed beta-helix, Pectin lyase-like"/>
    <property type="match status" value="1"/>
</dbReference>
<dbReference type="Pfam" id="PF12708">
    <property type="entry name" value="Pect-lyase_RHGA_epim"/>
    <property type="match status" value="1"/>
</dbReference>
<evidence type="ECO:0000313" key="2">
    <source>
        <dbReference type="EMBL" id="VAV92970.1"/>
    </source>
</evidence>
<reference evidence="2" key="1">
    <citation type="submission" date="2018-06" db="EMBL/GenBank/DDBJ databases">
        <authorList>
            <person name="Zhirakovskaya E."/>
        </authorList>
    </citation>
    <scope>NUCLEOTIDE SEQUENCE</scope>
</reference>
<proteinExistence type="predicted"/>
<dbReference type="EMBL" id="UOEG01000098">
    <property type="protein sequence ID" value="VAV92970.1"/>
    <property type="molecule type" value="Genomic_DNA"/>
</dbReference>
<dbReference type="InterPro" id="IPR011050">
    <property type="entry name" value="Pectin_lyase_fold/virulence"/>
</dbReference>
<organism evidence="2">
    <name type="scientific">hydrothermal vent metagenome</name>
    <dbReference type="NCBI Taxonomy" id="652676"/>
    <lineage>
        <taxon>unclassified sequences</taxon>
        <taxon>metagenomes</taxon>
        <taxon>ecological metagenomes</taxon>
    </lineage>
</organism>
<gene>
    <name evidence="2" type="ORF">MNBD_ALPHA07-194</name>
</gene>
<protein>
    <recommendedName>
        <fullName evidence="1">Rhamnogalacturonase A/B/Epimerase-like pectate lyase domain-containing protein</fullName>
    </recommendedName>
</protein>
<name>A0A3B0RIQ1_9ZZZZ</name>
<evidence type="ECO:0000259" key="1">
    <source>
        <dbReference type="Pfam" id="PF12708"/>
    </source>
</evidence>
<sequence>MNTAISNGNIFMPPAFEGGLDVWSSGDGTPGSDTYDNAVNAAFVLADQDFGGALEIQKVDNVQKLRYMGDTPITPGCYLRITARIKAVSGNFPDVRIAGWAGDAGGTQVTGLTETGPSVTLDTYGQVVEISAIVGIGLRSGVDMVWGPVPTFGHFGLDLTGPSGGIVRIDDIVIEDVSQLFLRDIVGAVDVRDYGALGDGATDDFAAFEAADAAAAGREVFVPAGVYFLGNSTTIQNRIRFEGTVVMPDSEILSLTKNYDLPAYIDAFGNEELAFKKAFQALLNNSDHESLDMGGRRIGLTQPIDMQAAVNNKNVYAQRRVIRNGQIAVIPGAAWDTDVATSQATYTTTDPLRLTNVVNVATIAVGSLVEGNGVGREVYVRDKNEGTQEITLSQPLFDAAGTQVFTFKRFKYLLDFSGFVKLSKFQMSDIEFQCSGVCSAIMLSPDGLTYHFRDCFFTRPMDRGITSPGNGDQGMLIDRCQFLSDESPIAASERVSIALNTNANDVKIRNNRAIHFRHFAVIAGSSSIILGNHIFQGDSGATGPRIAGFVMTENNNRATITGNYICDCSVEWSNEHTESPAFTTGFSFSSLSITGNVFLSQSTAAWFTFITVKPHGAGHFINGLTVTGNTFRLIDGNIDRVEGVDTSFADLNYFRFRNIAFNDNAFNNVNVETSSPLVFTHTEATPASTWVVSPAPQLPFEAFARTVESIVASGPVTDAGGATHFGAPYYEAEQGIDRDQINLQWGTPVSGTVKVTVRIDSPL</sequence>
<dbReference type="AlphaFoldDB" id="A0A3B0RIQ1"/>
<accession>A0A3B0RIQ1</accession>